<keyword evidence="5" id="KW-0547">Nucleotide-binding</keyword>
<dbReference type="InterPro" id="IPR020825">
    <property type="entry name" value="Phe-tRNA_synthase-like_B3/B4"/>
</dbReference>
<dbReference type="Gene3D" id="3.30.56.10">
    <property type="match status" value="2"/>
</dbReference>
<dbReference type="EC" id="6.1.1.20" evidence="2"/>
<dbReference type="SMART" id="SM00874">
    <property type="entry name" value="B5"/>
    <property type="match status" value="1"/>
</dbReference>
<proteinExistence type="predicted"/>
<keyword evidence="3" id="KW-0436">Ligase</keyword>
<evidence type="ECO:0000256" key="9">
    <source>
        <dbReference type="ARBA" id="ARBA00023146"/>
    </source>
</evidence>
<feature type="domain" description="FDX-ACB" evidence="10">
    <location>
        <begin position="543"/>
        <end position="630"/>
    </location>
</feature>
<dbReference type="Pfam" id="PF03483">
    <property type="entry name" value="B3_4"/>
    <property type="match status" value="1"/>
</dbReference>
<evidence type="ECO:0000259" key="11">
    <source>
        <dbReference type="PROSITE" id="PS51483"/>
    </source>
</evidence>
<dbReference type="GO" id="GO:0005524">
    <property type="term" value="F:ATP binding"/>
    <property type="evidence" value="ECO:0007669"/>
    <property type="project" value="UniProtKB-KW"/>
</dbReference>
<evidence type="ECO:0000256" key="5">
    <source>
        <dbReference type="ARBA" id="ARBA00022741"/>
    </source>
</evidence>
<organism evidence="12 13">
    <name type="scientific">Candidatus Kaiserbacteria bacterium RIFCSPHIGHO2_02_FULL_49_34</name>
    <dbReference type="NCBI Taxonomy" id="1798491"/>
    <lineage>
        <taxon>Bacteria</taxon>
        <taxon>Candidatus Kaiseribacteriota</taxon>
    </lineage>
</organism>
<dbReference type="EMBL" id="MFLE01000014">
    <property type="protein sequence ID" value="OGG61856.1"/>
    <property type="molecule type" value="Genomic_DNA"/>
</dbReference>
<evidence type="ECO:0000256" key="7">
    <source>
        <dbReference type="ARBA" id="ARBA00022842"/>
    </source>
</evidence>
<dbReference type="InterPro" id="IPR009061">
    <property type="entry name" value="DNA-bd_dom_put_sf"/>
</dbReference>
<dbReference type="InterPro" id="IPR036690">
    <property type="entry name" value="Fdx_antiC-bd_sf"/>
</dbReference>
<evidence type="ECO:0000256" key="4">
    <source>
        <dbReference type="ARBA" id="ARBA00022723"/>
    </source>
</evidence>
<keyword evidence="9" id="KW-0030">Aminoacyl-tRNA synthetase</keyword>
<evidence type="ECO:0000256" key="1">
    <source>
        <dbReference type="ARBA" id="ARBA00001946"/>
    </source>
</evidence>
<dbReference type="GO" id="GO:0009328">
    <property type="term" value="C:phenylalanine-tRNA ligase complex"/>
    <property type="evidence" value="ECO:0007669"/>
    <property type="project" value="TreeGrafter"/>
</dbReference>
<dbReference type="PANTHER" id="PTHR10947:SF0">
    <property type="entry name" value="PHENYLALANINE--TRNA LIGASE BETA SUBUNIT"/>
    <property type="match status" value="1"/>
</dbReference>
<dbReference type="PANTHER" id="PTHR10947">
    <property type="entry name" value="PHENYLALANYL-TRNA SYNTHETASE BETA CHAIN AND LEUCINE-RICH REPEAT-CONTAINING PROTEIN 47"/>
    <property type="match status" value="1"/>
</dbReference>
<keyword evidence="7" id="KW-0460">Magnesium</keyword>
<keyword evidence="4" id="KW-0479">Metal-binding</keyword>
<comment type="caution">
    <text evidence="12">The sequence shown here is derived from an EMBL/GenBank/DDBJ whole genome shotgun (WGS) entry which is preliminary data.</text>
</comment>
<feature type="domain" description="B5" evidence="11">
    <location>
        <begin position="292"/>
        <end position="367"/>
    </location>
</feature>
<keyword evidence="8" id="KW-0648">Protein biosynthesis</keyword>
<dbReference type="InterPro" id="IPR005147">
    <property type="entry name" value="tRNA_synthase_B5-dom"/>
</dbReference>
<comment type="cofactor">
    <cofactor evidence="1">
        <name>Mg(2+)</name>
        <dbReference type="ChEBI" id="CHEBI:18420"/>
    </cofactor>
</comment>
<evidence type="ECO:0000313" key="12">
    <source>
        <dbReference type="EMBL" id="OGG61856.1"/>
    </source>
</evidence>
<dbReference type="SMART" id="SM00896">
    <property type="entry name" value="FDX-ACB"/>
    <property type="match status" value="1"/>
</dbReference>
<dbReference type="PROSITE" id="PS51483">
    <property type="entry name" value="B5"/>
    <property type="match status" value="1"/>
</dbReference>
<evidence type="ECO:0000313" key="13">
    <source>
        <dbReference type="Proteomes" id="UP000176511"/>
    </source>
</evidence>
<evidence type="ECO:0000256" key="3">
    <source>
        <dbReference type="ARBA" id="ARBA00022598"/>
    </source>
</evidence>
<dbReference type="SUPFAM" id="SSF55681">
    <property type="entry name" value="Class II aaRS and biotin synthetases"/>
    <property type="match status" value="1"/>
</dbReference>
<dbReference type="InterPro" id="IPR005146">
    <property type="entry name" value="B3/B4_tRNA-bd"/>
</dbReference>
<dbReference type="STRING" id="1798491.A3C87_00460"/>
<dbReference type="AlphaFoldDB" id="A0A1F6DKE0"/>
<dbReference type="PROSITE" id="PS51447">
    <property type="entry name" value="FDX_ACB"/>
    <property type="match status" value="1"/>
</dbReference>
<dbReference type="GO" id="GO:0003723">
    <property type="term" value="F:RNA binding"/>
    <property type="evidence" value="ECO:0007669"/>
    <property type="project" value="InterPro"/>
</dbReference>
<dbReference type="Gene3D" id="3.30.70.380">
    <property type="entry name" value="Ferrodoxin-fold anticodon-binding domain"/>
    <property type="match status" value="1"/>
</dbReference>
<dbReference type="InterPro" id="IPR045060">
    <property type="entry name" value="Phe-tRNA-ligase_IIc_bsu"/>
</dbReference>
<dbReference type="SUPFAM" id="SSF46955">
    <property type="entry name" value="Putative DNA-binding domain"/>
    <property type="match status" value="1"/>
</dbReference>
<evidence type="ECO:0000259" key="10">
    <source>
        <dbReference type="PROSITE" id="PS51447"/>
    </source>
</evidence>
<dbReference type="Gene3D" id="3.50.40.10">
    <property type="entry name" value="Phenylalanyl-trna Synthetase, Chain B, domain 3"/>
    <property type="match status" value="1"/>
</dbReference>
<dbReference type="GO" id="GO:0006432">
    <property type="term" value="P:phenylalanyl-tRNA aminoacylation"/>
    <property type="evidence" value="ECO:0007669"/>
    <property type="project" value="InterPro"/>
</dbReference>
<dbReference type="Proteomes" id="UP000176511">
    <property type="component" value="Unassembled WGS sequence"/>
</dbReference>
<dbReference type="Pfam" id="PF17759">
    <property type="entry name" value="tRNA_synthFbeta"/>
    <property type="match status" value="1"/>
</dbReference>
<dbReference type="GO" id="GO:0004826">
    <property type="term" value="F:phenylalanine-tRNA ligase activity"/>
    <property type="evidence" value="ECO:0007669"/>
    <property type="project" value="UniProtKB-EC"/>
</dbReference>
<dbReference type="InterPro" id="IPR045864">
    <property type="entry name" value="aa-tRNA-synth_II/BPL/LPL"/>
</dbReference>
<evidence type="ECO:0000256" key="8">
    <source>
        <dbReference type="ARBA" id="ARBA00022917"/>
    </source>
</evidence>
<dbReference type="SMART" id="SM00873">
    <property type="entry name" value="B3_4"/>
    <property type="match status" value="1"/>
</dbReference>
<name>A0A1F6DKE0_9BACT</name>
<gene>
    <name evidence="12" type="ORF">A3C87_00460</name>
</gene>
<dbReference type="SUPFAM" id="SSF54991">
    <property type="entry name" value="Anticodon-binding domain of PheRS"/>
    <property type="match status" value="1"/>
</dbReference>
<dbReference type="SUPFAM" id="SSF56037">
    <property type="entry name" value="PheT/TilS domain"/>
    <property type="match status" value="1"/>
</dbReference>
<dbReference type="Pfam" id="PF03147">
    <property type="entry name" value="FDX-ACB"/>
    <property type="match status" value="1"/>
</dbReference>
<dbReference type="InterPro" id="IPR041616">
    <property type="entry name" value="PheRS_beta_core"/>
</dbReference>
<protein>
    <recommendedName>
        <fullName evidence="2">phenylalanine--tRNA ligase</fullName>
        <ecNumber evidence="2">6.1.1.20</ecNumber>
    </recommendedName>
</protein>
<evidence type="ECO:0000256" key="6">
    <source>
        <dbReference type="ARBA" id="ARBA00022840"/>
    </source>
</evidence>
<keyword evidence="6" id="KW-0067">ATP-binding</keyword>
<dbReference type="Pfam" id="PF03484">
    <property type="entry name" value="B5"/>
    <property type="match status" value="1"/>
</dbReference>
<accession>A0A1F6DKE0</accession>
<dbReference type="GO" id="GO:0000287">
    <property type="term" value="F:magnesium ion binding"/>
    <property type="evidence" value="ECO:0007669"/>
    <property type="project" value="InterPro"/>
</dbReference>
<reference evidence="12 13" key="1">
    <citation type="journal article" date="2016" name="Nat. Commun.">
        <title>Thousands of microbial genomes shed light on interconnected biogeochemical processes in an aquifer system.</title>
        <authorList>
            <person name="Anantharaman K."/>
            <person name="Brown C.T."/>
            <person name="Hug L.A."/>
            <person name="Sharon I."/>
            <person name="Castelle C.J."/>
            <person name="Probst A.J."/>
            <person name="Thomas B.C."/>
            <person name="Singh A."/>
            <person name="Wilkins M.J."/>
            <person name="Karaoz U."/>
            <person name="Brodie E.L."/>
            <person name="Williams K.H."/>
            <person name="Hubbard S.S."/>
            <person name="Banfield J.F."/>
        </authorList>
    </citation>
    <scope>NUCLEOTIDE SEQUENCE [LARGE SCALE GENOMIC DNA]</scope>
</reference>
<sequence>MLISYARLQTFFTEPLPAVDELSDLLTFHAWEIDEVIPKPEFNDTILDVKVLPDKSSWALSHVGVAREIATLLGRKLAVDPVTRGEISTFFPVRQSQTKMDAKNCDRYTLARIDGVKVAPSPKWLADFLQSVGQRSINNIVDATNYILYMYGQPTHVFDANKVSSIRVREARDGETITLLGGTEATFTAADVVIANADTDEALAVGGVKGGAAAELENTTTSILIESAHFDAVATRKTAQRLKIRTDASARYENGVLHDMAPIGRDEVVKLILELAGGECVWTEDSFTGTATQQSAITLPFAKLSSVLGIEIKTNEVENIFKRMHCTVETEGGAWQVTPPYFRTDLQIPEDLIEDIARIHGLEHVHAAMLPQAALTEINKNFYYAEKIREALANVGFSEILTSSFRKKDEVKLQNSLASDKGYLRSNLSENMREALTKNAPNCDLLGVKEIRIFEIGTTFTETAETLSLAIGVTGASGYKAKLHDKVLDEARTALREILGDASFDAKDGIIEISLEGIITKLPTPTAYDVAHEQNNATFSQFSLFPAVSRDIAFWAENPDAAFIEKELHAFAGSNLVRTDLVDRFEKDGRTSLAFRFVFQSFEKTLTDDEVNADMDNVYQKARDLGFETR</sequence>
<dbReference type="Gene3D" id="3.30.930.10">
    <property type="entry name" value="Bira Bifunctional Protein, Domain 2"/>
    <property type="match status" value="1"/>
</dbReference>
<evidence type="ECO:0000256" key="2">
    <source>
        <dbReference type="ARBA" id="ARBA00012814"/>
    </source>
</evidence>
<dbReference type="InterPro" id="IPR005121">
    <property type="entry name" value="Fdx_antiC-bd"/>
</dbReference>